<evidence type="ECO:0000313" key="2">
    <source>
        <dbReference type="Proteomes" id="UP000501690"/>
    </source>
</evidence>
<keyword evidence="1" id="KW-0808">Transferase</keyword>
<keyword evidence="2" id="KW-1185">Reference proteome</keyword>
<dbReference type="Gene3D" id="3.30.559.10">
    <property type="entry name" value="Chloramphenicol acetyltransferase-like domain"/>
    <property type="match status" value="1"/>
</dbReference>
<protein>
    <submittedName>
        <fullName evidence="1">Shikimate O-hydroxycinnamoyltransferase</fullName>
    </submittedName>
</protein>
<dbReference type="AlphaFoldDB" id="A0A4D6NB01"/>
<dbReference type="Proteomes" id="UP000501690">
    <property type="component" value="Linkage Group LG10"/>
</dbReference>
<reference evidence="1 2" key="1">
    <citation type="submission" date="2019-04" db="EMBL/GenBank/DDBJ databases">
        <title>An improved genome assembly and genetic linkage map for asparagus bean, Vigna unguiculata ssp. sesquipedialis.</title>
        <authorList>
            <person name="Xia Q."/>
            <person name="Zhang R."/>
            <person name="Dong Y."/>
        </authorList>
    </citation>
    <scope>NUCLEOTIDE SEQUENCE [LARGE SCALE GENOMIC DNA]</scope>
    <source>
        <tissue evidence="1">Leaf</tissue>
    </source>
</reference>
<evidence type="ECO:0000313" key="1">
    <source>
        <dbReference type="EMBL" id="QCE09729.1"/>
    </source>
</evidence>
<sequence length="60" mass="7030">MTISVKESIMVQPAEATPRKVLWNSDIDLLVRNYHTPTVYFYKPNGFQFLQRQHSETSSE</sequence>
<dbReference type="GO" id="GO:0016740">
    <property type="term" value="F:transferase activity"/>
    <property type="evidence" value="ECO:0007669"/>
    <property type="project" value="UniProtKB-KW"/>
</dbReference>
<name>A0A4D6NB01_VIGUN</name>
<organism evidence="1 2">
    <name type="scientific">Vigna unguiculata</name>
    <name type="common">Cowpea</name>
    <dbReference type="NCBI Taxonomy" id="3917"/>
    <lineage>
        <taxon>Eukaryota</taxon>
        <taxon>Viridiplantae</taxon>
        <taxon>Streptophyta</taxon>
        <taxon>Embryophyta</taxon>
        <taxon>Tracheophyta</taxon>
        <taxon>Spermatophyta</taxon>
        <taxon>Magnoliopsida</taxon>
        <taxon>eudicotyledons</taxon>
        <taxon>Gunneridae</taxon>
        <taxon>Pentapetalae</taxon>
        <taxon>rosids</taxon>
        <taxon>fabids</taxon>
        <taxon>Fabales</taxon>
        <taxon>Fabaceae</taxon>
        <taxon>Papilionoideae</taxon>
        <taxon>50 kb inversion clade</taxon>
        <taxon>NPAAA clade</taxon>
        <taxon>indigoferoid/millettioid clade</taxon>
        <taxon>Phaseoleae</taxon>
        <taxon>Vigna</taxon>
    </lineage>
</organism>
<dbReference type="InterPro" id="IPR023213">
    <property type="entry name" value="CAT-like_dom_sf"/>
</dbReference>
<gene>
    <name evidence="1" type="ORF">DEO72_LG10g952</name>
</gene>
<proteinExistence type="predicted"/>
<accession>A0A4D6NB01</accession>
<dbReference type="EMBL" id="CP039354">
    <property type="protein sequence ID" value="QCE09729.1"/>
    <property type="molecule type" value="Genomic_DNA"/>
</dbReference>
<dbReference type="Pfam" id="PF02458">
    <property type="entry name" value="Transferase"/>
    <property type="match status" value="1"/>
</dbReference>